<evidence type="ECO:0000256" key="6">
    <source>
        <dbReference type="PROSITE-ProRule" id="PRU00169"/>
    </source>
</evidence>
<dbReference type="EMBL" id="FQXZ01000014">
    <property type="protein sequence ID" value="SHI05608.1"/>
    <property type="molecule type" value="Genomic_DNA"/>
</dbReference>
<evidence type="ECO:0000256" key="2">
    <source>
        <dbReference type="ARBA" id="ARBA00023012"/>
    </source>
</evidence>
<organism evidence="10 11">
    <name type="scientific">Vibrio aerogenes CECT 7868</name>
    <dbReference type="NCBI Taxonomy" id="1216006"/>
    <lineage>
        <taxon>Bacteria</taxon>
        <taxon>Pseudomonadati</taxon>
        <taxon>Pseudomonadota</taxon>
        <taxon>Gammaproteobacteria</taxon>
        <taxon>Vibrionales</taxon>
        <taxon>Vibrionaceae</taxon>
        <taxon>Vibrio</taxon>
    </lineage>
</organism>
<dbReference type="Pfam" id="PF00072">
    <property type="entry name" value="Response_reg"/>
    <property type="match status" value="1"/>
</dbReference>
<evidence type="ECO:0000313" key="11">
    <source>
        <dbReference type="Proteomes" id="UP000184608"/>
    </source>
</evidence>
<dbReference type="PANTHER" id="PTHR48111:SF22">
    <property type="entry name" value="REGULATOR OF RPOS"/>
    <property type="match status" value="1"/>
</dbReference>
<feature type="modified residue" description="4-aspartylphosphate" evidence="6">
    <location>
        <position position="56"/>
    </location>
</feature>
<dbReference type="Gene3D" id="1.10.10.10">
    <property type="entry name" value="Winged helix-like DNA-binding domain superfamily/Winged helix DNA-binding domain"/>
    <property type="match status" value="1"/>
</dbReference>
<dbReference type="Proteomes" id="UP000184608">
    <property type="component" value="Unassembled WGS sequence"/>
</dbReference>
<dbReference type="InterPro" id="IPR001867">
    <property type="entry name" value="OmpR/PhoB-type_DNA-bd"/>
</dbReference>
<name>A0A1M5Y1E3_9VIBR</name>
<evidence type="ECO:0000259" key="9">
    <source>
        <dbReference type="PROSITE" id="PS51755"/>
    </source>
</evidence>
<dbReference type="STRING" id="1216006.VA7868_01419"/>
<dbReference type="SMART" id="SM00862">
    <property type="entry name" value="Trans_reg_C"/>
    <property type="match status" value="1"/>
</dbReference>
<evidence type="ECO:0000256" key="4">
    <source>
        <dbReference type="ARBA" id="ARBA00023125"/>
    </source>
</evidence>
<keyword evidence="4 7" id="KW-0238">DNA-binding</keyword>
<dbReference type="GO" id="GO:0005829">
    <property type="term" value="C:cytosol"/>
    <property type="evidence" value="ECO:0007669"/>
    <property type="project" value="TreeGrafter"/>
</dbReference>
<sequence length="232" mass="26072">MKEKQIHVLLIEDDRHLSQSIADYLKLDDIICDFAYNGHTGLNLAKSNHYDVILLDLMLPRVNGLNVCQQLRSHGNDTPILMLTAKDTLDDKVAGFDAGTDDYLVKPFAMKELVVRTKSLSRRKSGQTHKLVVADLIYDVKAKRITRSGQLIRLTPANQLLLEALMRKSPAVVSREALENILWPDELPETSNLRVQVYQLRQQIDKPFAVPLIHTVQKLGVRIGDGASCPAE</sequence>
<proteinExistence type="predicted"/>
<evidence type="ECO:0000256" key="7">
    <source>
        <dbReference type="PROSITE-ProRule" id="PRU01091"/>
    </source>
</evidence>
<dbReference type="SUPFAM" id="SSF52172">
    <property type="entry name" value="CheY-like"/>
    <property type="match status" value="1"/>
</dbReference>
<dbReference type="InterPro" id="IPR036388">
    <property type="entry name" value="WH-like_DNA-bd_sf"/>
</dbReference>
<dbReference type="GO" id="GO:0000156">
    <property type="term" value="F:phosphorelay response regulator activity"/>
    <property type="evidence" value="ECO:0007669"/>
    <property type="project" value="TreeGrafter"/>
</dbReference>
<dbReference type="GO" id="GO:0032993">
    <property type="term" value="C:protein-DNA complex"/>
    <property type="evidence" value="ECO:0007669"/>
    <property type="project" value="TreeGrafter"/>
</dbReference>
<dbReference type="InterPro" id="IPR011006">
    <property type="entry name" value="CheY-like_superfamily"/>
</dbReference>
<protein>
    <submittedName>
        <fullName evidence="10">Response regulator MprA</fullName>
    </submittedName>
</protein>
<keyword evidence="5" id="KW-0804">Transcription</keyword>
<keyword evidence="1 6" id="KW-0597">Phosphoprotein</keyword>
<dbReference type="GO" id="GO:0006355">
    <property type="term" value="P:regulation of DNA-templated transcription"/>
    <property type="evidence" value="ECO:0007669"/>
    <property type="project" value="InterPro"/>
</dbReference>
<evidence type="ECO:0000313" key="10">
    <source>
        <dbReference type="EMBL" id="SHI05608.1"/>
    </source>
</evidence>
<dbReference type="CDD" id="cd00383">
    <property type="entry name" value="trans_reg_C"/>
    <property type="match status" value="1"/>
</dbReference>
<dbReference type="AlphaFoldDB" id="A0A1M5Y1E3"/>
<dbReference type="RefSeq" id="WP_073603163.1">
    <property type="nucleotide sequence ID" value="NZ_FQXZ01000014.1"/>
</dbReference>
<dbReference type="GO" id="GO:0000976">
    <property type="term" value="F:transcription cis-regulatory region binding"/>
    <property type="evidence" value="ECO:0007669"/>
    <property type="project" value="TreeGrafter"/>
</dbReference>
<dbReference type="PROSITE" id="PS51755">
    <property type="entry name" value="OMPR_PHOB"/>
    <property type="match status" value="1"/>
</dbReference>
<dbReference type="InterPro" id="IPR001789">
    <property type="entry name" value="Sig_transdc_resp-reg_receiver"/>
</dbReference>
<dbReference type="CDD" id="cd17624">
    <property type="entry name" value="REC_OmpR_PmrA-like"/>
    <property type="match status" value="1"/>
</dbReference>
<feature type="domain" description="OmpR/PhoB-type" evidence="9">
    <location>
        <begin position="128"/>
        <end position="225"/>
    </location>
</feature>
<evidence type="ECO:0000256" key="1">
    <source>
        <dbReference type="ARBA" id="ARBA00022553"/>
    </source>
</evidence>
<dbReference type="SUPFAM" id="SSF46894">
    <property type="entry name" value="C-terminal effector domain of the bipartite response regulators"/>
    <property type="match status" value="1"/>
</dbReference>
<feature type="DNA-binding region" description="OmpR/PhoB-type" evidence="7">
    <location>
        <begin position="128"/>
        <end position="225"/>
    </location>
</feature>
<accession>A0A1M5Y1E3</accession>
<dbReference type="Pfam" id="PF00486">
    <property type="entry name" value="Trans_reg_C"/>
    <property type="match status" value="1"/>
</dbReference>
<dbReference type="FunFam" id="3.40.50.2300:FF:000001">
    <property type="entry name" value="DNA-binding response regulator PhoB"/>
    <property type="match status" value="1"/>
</dbReference>
<evidence type="ECO:0000259" key="8">
    <source>
        <dbReference type="PROSITE" id="PS50110"/>
    </source>
</evidence>
<dbReference type="Gene3D" id="3.40.50.2300">
    <property type="match status" value="1"/>
</dbReference>
<dbReference type="InterPro" id="IPR016032">
    <property type="entry name" value="Sig_transdc_resp-reg_C-effctor"/>
</dbReference>
<dbReference type="SMART" id="SM00448">
    <property type="entry name" value="REC"/>
    <property type="match status" value="1"/>
</dbReference>
<keyword evidence="3" id="KW-0805">Transcription regulation</keyword>
<keyword evidence="11" id="KW-1185">Reference proteome</keyword>
<dbReference type="Gene3D" id="6.10.250.690">
    <property type="match status" value="1"/>
</dbReference>
<keyword evidence="2" id="KW-0902">Two-component regulatory system</keyword>
<gene>
    <name evidence="10" type="primary">mprA_1</name>
    <name evidence="10" type="ORF">VA7868_01419</name>
</gene>
<dbReference type="PANTHER" id="PTHR48111">
    <property type="entry name" value="REGULATOR OF RPOS"/>
    <property type="match status" value="1"/>
</dbReference>
<dbReference type="PROSITE" id="PS50110">
    <property type="entry name" value="RESPONSE_REGULATORY"/>
    <property type="match status" value="1"/>
</dbReference>
<feature type="domain" description="Response regulatory" evidence="8">
    <location>
        <begin position="7"/>
        <end position="121"/>
    </location>
</feature>
<reference evidence="10 11" key="1">
    <citation type="submission" date="2016-11" db="EMBL/GenBank/DDBJ databases">
        <authorList>
            <person name="Jaros S."/>
            <person name="Januszkiewicz K."/>
            <person name="Wedrychowicz H."/>
        </authorList>
    </citation>
    <scope>NUCLEOTIDE SEQUENCE [LARGE SCALE GENOMIC DNA]</scope>
    <source>
        <strain evidence="10 11">CECT 7868</strain>
    </source>
</reference>
<evidence type="ECO:0000256" key="3">
    <source>
        <dbReference type="ARBA" id="ARBA00023015"/>
    </source>
</evidence>
<evidence type="ECO:0000256" key="5">
    <source>
        <dbReference type="ARBA" id="ARBA00023163"/>
    </source>
</evidence>
<dbReference type="OrthoDB" id="4127888at2"/>
<dbReference type="InterPro" id="IPR039420">
    <property type="entry name" value="WalR-like"/>
</dbReference>